<sequence length="538" mass="59711">MEMANEKMEDEALRLTGHMERFNITRTSLKFYNKVNVTARYAFPCTLLPSGSAPPLKSLIYQTLAEGLKSQSLLGVVIEDEDTREPRWRRLETIDFDDVVSFVEEDPEGSWDEWILKGHREELDRVDELPLWRVVVASKPLEVATERETGTFKFAVAFFYHHAIGDGLSGAAFHLTFKDALNTLLTSPVESVCNSGVEIQKIPLVHCLEQGTTMPLTIWFLLKKVFTSYIYNPVDTLSWTGPLISASMPRPPCNLKSFDIEPLAVARLVKRCREERTTVTALVTVLTARKLALLYPEYKHFKGTIPFSMRGFSGHGERDMGVFVTNIEQLFCSSPSTPSGYISCRSPTTPKSLGDDFEDSKIGEEDTLLWQSAREMKNKLNTGSASPKNQNVALLAYATDYKKFFLSRLGAGRDHAFEITNIGVVDGSGSGEGASAGGNHEDRESQNVVFDKVSFSGSISLYGSPYTVAVASAKGGCMNVCVRWGVNVVSEREARGFAGWLERELKGHSSDRIGVTKTTEFHPTKSGTKPRKRRLGGT</sequence>
<organism evidence="2 3">
    <name type="scientific">Amylocarpus encephaloides</name>
    <dbReference type="NCBI Taxonomy" id="45428"/>
    <lineage>
        <taxon>Eukaryota</taxon>
        <taxon>Fungi</taxon>
        <taxon>Dikarya</taxon>
        <taxon>Ascomycota</taxon>
        <taxon>Pezizomycotina</taxon>
        <taxon>Leotiomycetes</taxon>
        <taxon>Helotiales</taxon>
        <taxon>Helotiales incertae sedis</taxon>
        <taxon>Amylocarpus</taxon>
    </lineage>
</organism>
<feature type="compositionally biased region" description="Basic residues" evidence="1">
    <location>
        <begin position="528"/>
        <end position="538"/>
    </location>
</feature>
<evidence type="ECO:0000313" key="2">
    <source>
        <dbReference type="EMBL" id="KAG9234926.1"/>
    </source>
</evidence>
<evidence type="ECO:0000313" key="3">
    <source>
        <dbReference type="Proteomes" id="UP000824998"/>
    </source>
</evidence>
<dbReference type="EMBL" id="MU251447">
    <property type="protein sequence ID" value="KAG9234926.1"/>
    <property type="molecule type" value="Genomic_DNA"/>
</dbReference>
<dbReference type="OrthoDB" id="2150604at2759"/>
<gene>
    <name evidence="2" type="ORF">BJ875DRAFT_530484</name>
</gene>
<evidence type="ECO:0008006" key="4">
    <source>
        <dbReference type="Google" id="ProtNLM"/>
    </source>
</evidence>
<name>A0A9P7YK27_9HELO</name>
<dbReference type="PANTHER" id="PTHR28037">
    <property type="entry name" value="ALCOHOL O-ACETYLTRANSFERASE 1-RELATED"/>
    <property type="match status" value="1"/>
</dbReference>
<feature type="region of interest" description="Disordered" evidence="1">
    <location>
        <begin position="511"/>
        <end position="538"/>
    </location>
</feature>
<comment type="caution">
    <text evidence="2">The sequence shown here is derived from an EMBL/GenBank/DDBJ whole genome shotgun (WGS) entry which is preliminary data.</text>
</comment>
<keyword evidence="3" id="KW-1185">Reference proteome</keyword>
<dbReference type="Proteomes" id="UP000824998">
    <property type="component" value="Unassembled WGS sequence"/>
</dbReference>
<dbReference type="AlphaFoldDB" id="A0A9P7YK27"/>
<dbReference type="PANTHER" id="PTHR28037:SF1">
    <property type="entry name" value="ALCOHOL O-ACETYLTRANSFERASE 1-RELATED"/>
    <property type="match status" value="1"/>
</dbReference>
<accession>A0A9P7YK27</accession>
<dbReference type="GO" id="GO:0008080">
    <property type="term" value="F:N-acetyltransferase activity"/>
    <property type="evidence" value="ECO:0007669"/>
    <property type="project" value="TreeGrafter"/>
</dbReference>
<dbReference type="InterPro" id="IPR010828">
    <property type="entry name" value="Atf2/Sli1-like"/>
</dbReference>
<dbReference type="Pfam" id="PF07247">
    <property type="entry name" value="AATase"/>
    <property type="match status" value="1"/>
</dbReference>
<proteinExistence type="predicted"/>
<reference evidence="2" key="1">
    <citation type="journal article" date="2021" name="IMA Fungus">
        <title>Genomic characterization of three marine fungi, including Emericellopsis atlantica sp. nov. with signatures of a generalist lifestyle and marine biomass degradation.</title>
        <authorList>
            <person name="Hagestad O.C."/>
            <person name="Hou L."/>
            <person name="Andersen J.H."/>
            <person name="Hansen E.H."/>
            <person name="Altermark B."/>
            <person name="Li C."/>
            <person name="Kuhnert E."/>
            <person name="Cox R.J."/>
            <person name="Crous P.W."/>
            <person name="Spatafora J.W."/>
            <person name="Lail K."/>
            <person name="Amirebrahimi M."/>
            <person name="Lipzen A."/>
            <person name="Pangilinan J."/>
            <person name="Andreopoulos W."/>
            <person name="Hayes R.D."/>
            <person name="Ng V."/>
            <person name="Grigoriev I.V."/>
            <person name="Jackson S.A."/>
            <person name="Sutton T.D.S."/>
            <person name="Dobson A.D.W."/>
            <person name="Rama T."/>
        </authorList>
    </citation>
    <scope>NUCLEOTIDE SEQUENCE</scope>
    <source>
        <strain evidence="2">TRa018bII</strain>
    </source>
</reference>
<protein>
    <recommendedName>
        <fullName evidence="4">Alcohol acetyltransferase</fullName>
    </recommendedName>
</protein>
<dbReference type="InterPro" id="IPR052058">
    <property type="entry name" value="Alcohol_O-acetyltransferase"/>
</dbReference>
<evidence type="ECO:0000256" key="1">
    <source>
        <dbReference type="SAM" id="MobiDB-lite"/>
    </source>
</evidence>